<keyword evidence="3" id="KW-1185">Reference proteome</keyword>
<sequence>MHSCRAALNSADRSPIAPKPSITTGELSLSSILAWTVSGWVKMFKSRMLLSKLAWAYAWRAAISWLGYKPANISSSILATQLPKEMPASVMRASVPE</sequence>
<accession>A0AAG5DS99</accession>
<protein>
    <submittedName>
        <fullName evidence="2">Uncharacterized protein</fullName>
    </submittedName>
</protein>
<organism evidence="2 3">
    <name type="scientific">Anopheles atroparvus</name>
    <name type="common">European mosquito</name>
    <dbReference type="NCBI Taxonomy" id="41427"/>
    <lineage>
        <taxon>Eukaryota</taxon>
        <taxon>Metazoa</taxon>
        <taxon>Ecdysozoa</taxon>
        <taxon>Arthropoda</taxon>
        <taxon>Hexapoda</taxon>
        <taxon>Insecta</taxon>
        <taxon>Pterygota</taxon>
        <taxon>Neoptera</taxon>
        <taxon>Endopterygota</taxon>
        <taxon>Diptera</taxon>
        <taxon>Nematocera</taxon>
        <taxon>Culicoidea</taxon>
        <taxon>Culicidae</taxon>
        <taxon>Anophelinae</taxon>
        <taxon>Anopheles</taxon>
    </lineage>
</organism>
<evidence type="ECO:0000313" key="2">
    <source>
        <dbReference type="EnsemblMetazoa" id="ENSAATROPP013664"/>
    </source>
</evidence>
<evidence type="ECO:0000256" key="1">
    <source>
        <dbReference type="SAM" id="MobiDB-lite"/>
    </source>
</evidence>
<evidence type="ECO:0000313" key="3">
    <source>
        <dbReference type="Proteomes" id="UP000075880"/>
    </source>
</evidence>
<feature type="region of interest" description="Disordered" evidence="1">
    <location>
        <begin position="1"/>
        <end position="22"/>
    </location>
</feature>
<name>A0AAG5DS99_ANOAO</name>
<proteinExistence type="predicted"/>
<reference evidence="2" key="1">
    <citation type="submission" date="2024-04" db="UniProtKB">
        <authorList>
            <consortium name="EnsemblMetazoa"/>
        </authorList>
    </citation>
    <scope>IDENTIFICATION</scope>
    <source>
        <strain evidence="2">EBRO</strain>
    </source>
</reference>
<dbReference type="Proteomes" id="UP000075880">
    <property type="component" value="Unassembled WGS sequence"/>
</dbReference>
<dbReference type="AlphaFoldDB" id="A0AAG5DS99"/>
<dbReference type="EnsemblMetazoa" id="ENSAATROPT015209">
    <property type="protein sequence ID" value="ENSAATROPP013664"/>
    <property type="gene ID" value="ENSAATROPG012382"/>
</dbReference>